<dbReference type="Pfam" id="PF01927">
    <property type="entry name" value="Mut7-C"/>
    <property type="match status" value="1"/>
</dbReference>
<dbReference type="PANTHER" id="PTHR39081">
    <property type="entry name" value="MUT7-C DOMAIN-CONTAINING PROTEIN"/>
    <property type="match status" value="1"/>
</dbReference>
<evidence type="ECO:0000313" key="3">
    <source>
        <dbReference type="EMBL" id="MEP0945729.1"/>
    </source>
</evidence>
<sequence>MLQLIFRFYSELNDFLPADRKQVEFAHEINEPAAIKDVIESLGIPHPEVDLILVNRESVGFGYLAQDGDRIAVYPYFKQLDVGPISLVRPHPLATTRFVLDVHLGKLATYLRLLGFDALYRNDYEDGDLAHLANREQRILLTQDRGLLKRSIVTHGYIVRSHVPETQTREVLERFCLQNAIAPLERCPRCNDTLLPVEKAEIAAQLPPLTRLHYDEFARCQGCDQVYWKGAHHDRIQQLINRVTQPTPP</sequence>
<comment type="caution">
    <text evidence="3">The sequence shown here is derived from an EMBL/GenBank/DDBJ whole genome shotgun (WGS) entry which is preliminary data.</text>
</comment>
<reference evidence="3 4" key="1">
    <citation type="submission" date="2022-04" db="EMBL/GenBank/DDBJ databases">
        <title>Positive selection, recombination, and allopatry shape intraspecific diversity of widespread and dominant cyanobacteria.</title>
        <authorList>
            <person name="Wei J."/>
            <person name="Shu W."/>
            <person name="Hu C."/>
        </authorList>
    </citation>
    <scope>NUCLEOTIDE SEQUENCE [LARGE SCALE GENOMIC DNA]</scope>
    <source>
        <strain evidence="3 4">DQ-A4</strain>
    </source>
</reference>
<organism evidence="3 4">
    <name type="scientific">Leptolyngbya subtilissima DQ-A4</name>
    <dbReference type="NCBI Taxonomy" id="2933933"/>
    <lineage>
        <taxon>Bacteria</taxon>
        <taxon>Bacillati</taxon>
        <taxon>Cyanobacteriota</taxon>
        <taxon>Cyanophyceae</taxon>
        <taxon>Leptolyngbyales</taxon>
        <taxon>Leptolyngbyaceae</taxon>
        <taxon>Leptolyngbya group</taxon>
        <taxon>Leptolyngbya</taxon>
    </lineage>
</organism>
<gene>
    <name evidence="3" type="ORF">NC992_02485</name>
</gene>
<evidence type="ECO:0000259" key="1">
    <source>
        <dbReference type="Pfam" id="PF01927"/>
    </source>
</evidence>
<dbReference type="PANTHER" id="PTHR39081:SF1">
    <property type="entry name" value="MUT7-C RNASE DOMAIN-CONTAINING PROTEIN"/>
    <property type="match status" value="1"/>
</dbReference>
<dbReference type="InterPro" id="IPR027798">
    <property type="entry name" value="Ub_Mut7C"/>
</dbReference>
<dbReference type="RefSeq" id="WP_190698943.1">
    <property type="nucleotide sequence ID" value="NZ_JAMPKX010000001.1"/>
</dbReference>
<dbReference type="InterPro" id="IPR002782">
    <property type="entry name" value="Mut7-C_RNAse_dom"/>
</dbReference>
<dbReference type="EMBL" id="JAMPKX010000001">
    <property type="protein sequence ID" value="MEP0945729.1"/>
    <property type="molecule type" value="Genomic_DNA"/>
</dbReference>
<name>A0ABV0JYY0_9CYAN</name>
<keyword evidence="4" id="KW-1185">Reference proteome</keyword>
<dbReference type="InterPro" id="IPR016155">
    <property type="entry name" value="Mopterin_synth/thiamin_S_b"/>
</dbReference>
<accession>A0ABV0JYY0</accession>
<dbReference type="InterPro" id="IPR012675">
    <property type="entry name" value="Beta-grasp_dom_sf"/>
</dbReference>
<feature type="domain" description="Ubiquitin Mut7-C" evidence="2">
    <location>
        <begin position="4"/>
        <end position="80"/>
    </location>
</feature>
<protein>
    <submittedName>
        <fullName evidence="3">Mut7-C ubiquitin/RNAse domain-containing protein</fullName>
    </submittedName>
</protein>
<evidence type="ECO:0000259" key="2">
    <source>
        <dbReference type="Pfam" id="PF14451"/>
    </source>
</evidence>
<dbReference type="Gene3D" id="3.10.20.30">
    <property type="match status" value="1"/>
</dbReference>
<feature type="domain" description="Mut7-C RNAse" evidence="1">
    <location>
        <begin position="96"/>
        <end position="239"/>
    </location>
</feature>
<dbReference type="Proteomes" id="UP001482513">
    <property type="component" value="Unassembled WGS sequence"/>
</dbReference>
<dbReference type="Pfam" id="PF14451">
    <property type="entry name" value="Ub-Mut7C"/>
    <property type="match status" value="1"/>
</dbReference>
<proteinExistence type="predicted"/>
<evidence type="ECO:0000313" key="4">
    <source>
        <dbReference type="Proteomes" id="UP001482513"/>
    </source>
</evidence>
<dbReference type="SUPFAM" id="SSF54285">
    <property type="entry name" value="MoaD/ThiS"/>
    <property type="match status" value="1"/>
</dbReference>